<dbReference type="Pfam" id="PF20236">
    <property type="entry name" value="DUF6593"/>
    <property type="match status" value="1"/>
</dbReference>
<protein>
    <recommendedName>
        <fullName evidence="2">DUF6593 domain-containing protein</fullName>
    </recommendedName>
</protein>
<dbReference type="InParanoid" id="A0A286UPL3"/>
<evidence type="ECO:0000259" key="2">
    <source>
        <dbReference type="Pfam" id="PF20236"/>
    </source>
</evidence>
<feature type="domain" description="DUF6593" evidence="2">
    <location>
        <begin position="205"/>
        <end position="340"/>
    </location>
</feature>
<organism evidence="3 4">
    <name type="scientific">Pyrrhoderma noxium</name>
    <dbReference type="NCBI Taxonomy" id="2282107"/>
    <lineage>
        <taxon>Eukaryota</taxon>
        <taxon>Fungi</taxon>
        <taxon>Dikarya</taxon>
        <taxon>Basidiomycota</taxon>
        <taxon>Agaricomycotina</taxon>
        <taxon>Agaricomycetes</taxon>
        <taxon>Hymenochaetales</taxon>
        <taxon>Hymenochaetaceae</taxon>
        <taxon>Pyrrhoderma</taxon>
    </lineage>
</organism>
<feature type="compositionally biased region" description="Acidic residues" evidence="1">
    <location>
        <begin position="189"/>
        <end position="206"/>
    </location>
</feature>
<dbReference type="AlphaFoldDB" id="A0A286UPL3"/>
<feature type="compositionally biased region" description="Low complexity" evidence="1">
    <location>
        <begin position="158"/>
        <end position="188"/>
    </location>
</feature>
<proteinExistence type="predicted"/>
<gene>
    <name evidence="3" type="ORF">PNOK_0410600</name>
</gene>
<keyword evidence="4" id="KW-1185">Reference proteome</keyword>
<dbReference type="InterPro" id="IPR046528">
    <property type="entry name" value="DUF6593"/>
</dbReference>
<evidence type="ECO:0000313" key="4">
    <source>
        <dbReference type="Proteomes" id="UP000217199"/>
    </source>
</evidence>
<name>A0A286UPL3_9AGAM</name>
<accession>A0A286UPL3</accession>
<evidence type="ECO:0000256" key="1">
    <source>
        <dbReference type="SAM" id="MobiDB-lite"/>
    </source>
</evidence>
<dbReference type="Proteomes" id="UP000217199">
    <property type="component" value="Unassembled WGS sequence"/>
</dbReference>
<feature type="region of interest" description="Disordered" evidence="1">
    <location>
        <begin position="1"/>
        <end position="21"/>
    </location>
</feature>
<feature type="region of interest" description="Disordered" evidence="1">
    <location>
        <begin position="133"/>
        <end position="206"/>
    </location>
</feature>
<feature type="compositionally biased region" description="Polar residues" evidence="1">
    <location>
        <begin position="82"/>
        <end position="94"/>
    </location>
</feature>
<dbReference type="OrthoDB" id="10677897at2759"/>
<sequence length="344" mass="37851">MEEEPRATPRPMQRPRTRARTQSFFEFDTLERGTLTLSLSTHDPRDALFLGPDGVPRYRVATRIVPSSSVSTTTINTPIRPYSNSALSKSTPAVNNSNHHHNNPHSNLGDRKYRSALNKFGIGTTCEVTSIYRIRKPSTPPNNLRRAATTSGQPPVGRGRSSSTSSSRQSSRHAPSSSGDGLPLSPISEGEDQCPSDQDDDDDDDDEKEICVATIERKPFSFSPVMLHFNGKSGPANEYLRRGKLFSSTRVFRSLTGEELRWKLSTPTPKLYDSHNTKLATYLRPFLPTTYRESSSATPQVSPVVHGGLSPKTAVLEVTGAGAGVESHRVLDEIIVTLILTFFL</sequence>
<comment type="caution">
    <text evidence="3">The sequence shown here is derived from an EMBL/GenBank/DDBJ whole genome shotgun (WGS) entry which is preliminary data.</text>
</comment>
<dbReference type="EMBL" id="NBII01000003">
    <property type="protein sequence ID" value="PAV21479.1"/>
    <property type="molecule type" value="Genomic_DNA"/>
</dbReference>
<feature type="region of interest" description="Disordered" evidence="1">
    <location>
        <begin position="81"/>
        <end position="111"/>
    </location>
</feature>
<evidence type="ECO:0000313" key="3">
    <source>
        <dbReference type="EMBL" id="PAV21479.1"/>
    </source>
</evidence>
<reference evidence="3 4" key="1">
    <citation type="journal article" date="2017" name="Mol. Ecol.">
        <title>Comparative and population genomic landscape of Phellinus noxius: A hypervariable fungus causing root rot in trees.</title>
        <authorList>
            <person name="Chung C.L."/>
            <person name="Lee T.J."/>
            <person name="Akiba M."/>
            <person name="Lee H.H."/>
            <person name="Kuo T.H."/>
            <person name="Liu D."/>
            <person name="Ke H.M."/>
            <person name="Yokoi T."/>
            <person name="Roa M.B."/>
            <person name="Lu M.J."/>
            <person name="Chang Y.Y."/>
            <person name="Ann P.J."/>
            <person name="Tsai J.N."/>
            <person name="Chen C.Y."/>
            <person name="Tzean S.S."/>
            <person name="Ota Y."/>
            <person name="Hattori T."/>
            <person name="Sahashi N."/>
            <person name="Liou R.F."/>
            <person name="Kikuchi T."/>
            <person name="Tsai I.J."/>
        </authorList>
    </citation>
    <scope>NUCLEOTIDE SEQUENCE [LARGE SCALE GENOMIC DNA]</scope>
    <source>
        <strain evidence="3 4">FFPRI411160</strain>
    </source>
</reference>